<dbReference type="Proteomes" id="UP001295444">
    <property type="component" value="Chromosome 10"/>
</dbReference>
<evidence type="ECO:0000313" key="2">
    <source>
        <dbReference type="Proteomes" id="UP001295444"/>
    </source>
</evidence>
<reference evidence="1" key="1">
    <citation type="submission" date="2022-03" db="EMBL/GenBank/DDBJ databases">
        <authorList>
            <person name="Alioto T."/>
            <person name="Alioto T."/>
            <person name="Gomez Garrido J."/>
        </authorList>
    </citation>
    <scope>NUCLEOTIDE SEQUENCE</scope>
</reference>
<protein>
    <submittedName>
        <fullName evidence="1">Uncharacterized protein</fullName>
    </submittedName>
</protein>
<dbReference type="AlphaFoldDB" id="A0AAD1WRT2"/>
<name>A0AAD1WRT2_PELCU</name>
<organism evidence="1 2">
    <name type="scientific">Pelobates cultripes</name>
    <name type="common">Western spadefoot toad</name>
    <dbReference type="NCBI Taxonomy" id="61616"/>
    <lineage>
        <taxon>Eukaryota</taxon>
        <taxon>Metazoa</taxon>
        <taxon>Chordata</taxon>
        <taxon>Craniata</taxon>
        <taxon>Vertebrata</taxon>
        <taxon>Euteleostomi</taxon>
        <taxon>Amphibia</taxon>
        <taxon>Batrachia</taxon>
        <taxon>Anura</taxon>
        <taxon>Pelobatoidea</taxon>
        <taxon>Pelobatidae</taxon>
        <taxon>Pelobates</taxon>
    </lineage>
</organism>
<proteinExistence type="predicted"/>
<sequence length="79" mass="9206">MTILEKLDSLFEIFWSKLTRHLHTPAEVPQAPSLHHTIATSRRRPGAAHKAGKQRRFMRQSLRHRRAGPAPTRLLLCRY</sequence>
<dbReference type="EMBL" id="OW240921">
    <property type="protein sequence ID" value="CAH2319462.1"/>
    <property type="molecule type" value="Genomic_DNA"/>
</dbReference>
<accession>A0AAD1WRT2</accession>
<evidence type="ECO:0000313" key="1">
    <source>
        <dbReference type="EMBL" id="CAH2319462.1"/>
    </source>
</evidence>
<gene>
    <name evidence="1" type="ORF">PECUL_23A060069</name>
</gene>
<keyword evidence="2" id="KW-1185">Reference proteome</keyword>